<dbReference type="SMART" id="SM00033">
    <property type="entry name" value="CH"/>
    <property type="match status" value="1"/>
</dbReference>
<evidence type="ECO:0000259" key="12">
    <source>
        <dbReference type="PROSITE" id="PS50023"/>
    </source>
</evidence>
<accession>A0A9R1U683</accession>
<feature type="coiled-coil region" evidence="9">
    <location>
        <begin position="709"/>
        <end position="736"/>
    </location>
</feature>
<dbReference type="Proteomes" id="UP000694866">
    <property type="component" value="Unplaced"/>
</dbReference>
<dbReference type="CTD" id="39475"/>
<evidence type="ECO:0000256" key="10">
    <source>
        <dbReference type="SAM" id="MobiDB-lite"/>
    </source>
</evidence>
<dbReference type="GO" id="GO:0005768">
    <property type="term" value="C:endosome"/>
    <property type="evidence" value="ECO:0007669"/>
    <property type="project" value="UniProtKB-SubCell"/>
</dbReference>
<dbReference type="Pfam" id="PF00307">
    <property type="entry name" value="CH"/>
    <property type="match status" value="1"/>
</dbReference>
<dbReference type="Gene3D" id="1.10.418.10">
    <property type="entry name" value="Calponin-like domain"/>
    <property type="match status" value="1"/>
</dbReference>
<accession>A0A9R1U4I2</accession>
<keyword evidence="5 8" id="KW-0862">Zinc</keyword>
<dbReference type="GeneID" id="105269850"/>
<feature type="compositionally biased region" description="Basic and acidic residues" evidence="10">
    <location>
        <begin position="238"/>
        <end position="261"/>
    </location>
</feature>
<dbReference type="Pfam" id="PF00412">
    <property type="entry name" value="LIM"/>
    <property type="match status" value="1"/>
</dbReference>
<organism evidence="14">
    <name type="scientific">Fopius arisanus</name>
    <dbReference type="NCBI Taxonomy" id="64838"/>
    <lineage>
        <taxon>Eukaryota</taxon>
        <taxon>Metazoa</taxon>
        <taxon>Ecdysozoa</taxon>
        <taxon>Arthropoda</taxon>
        <taxon>Hexapoda</taxon>
        <taxon>Insecta</taxon>
        <taxon>Pterygota</taxon>
        <taxon>Neoptera</taxon>
        <taxon>Endopterygota</taxon>
        <taxon>Hymenoptera</taxon>
        <taxon>Apocrita</taxon>
        <taxon>Ichneumonoidea</taxon>
        <taxon>Braconidae</taxon>
        <taxon>Opiinae</taxon>
        <taxon>Fopius</taxon>
    </lineage>
</organism>
<dbReference type="PROSITE" id="PS50023">
    <property type="entry name" value="LIM_DOMAIN_2"/>
    <property type="match status" value="1"/>
</dbReference>
<dbReference type="CDD" id="cd09400">
    <property type="entry name" value="LIM_like_1"/>
    <property type="match status" value="1"/>
</dbReference>
<keyword evidence="4" id="KW-0967">Endosome</keyword>
<evidence type="ECO:0000256" key="9">
    <source>
        <dbReference type="SAM" id="Coils"/>
    </source>
</evidence>
<dbReference type="KEGG" id="fas:105269850"/>
<evidence type="ECO:0000256" key="5">
    <source>
        <dbReference type="ARBA" id="ARBA00022833"/>
    </source>
</evidence>
<dbReference type="SUPFAM" id="SSF57716">
    <property type="entry name" value="Glucocorticoid receptor-like (DNA-binding domain)"/>
    <property type="match status" value="1"/>
</dbReference>
<evidence type="ECO:0000259" key="11">
    <source>
        <dbReference type="PROSITE" id="PS50021"/>
    </source>
</evidence>
<reference evidence="16 17" key="2">
    <citation type="submission" date="2025-04" db="UniProtKB">
        <authorList>
            <consortium name="RefSeq"/>
        </authorList>
    </citation>
    <scope>IDENTIFICATION</scope>
    <source>
        <strain evidence="16 17">USDA-PBARC FA_bdor</strain>
        <tissue evidence="16 17">Whole organism</tissue>
    </source>
</reference>
<dbReference type="PROSITE" id="PS50021">
    <property type="entry name" value="CH"/>
    <property type="match status" value="1"/>
</dbReference>
<dbReference type="InterPro" id="IPR022735">
    <property type="entry name" value="bMERB_dom"/>
</dbReference>
<dbReference type="EMBL" id="GBYB01012615">
    <property type="protein sequence ID" value="JAG82382.1"/>
    <property type="molecule type" value="Transcribed_RNA"/>
</dbReference>
<dbReference type="Gene3D" id="2.10.110.10">
    <property type="entry name" value="Cysteine Rich Protein"/>
    <property type="match status" value="1"/>
</dbReference>
<feature type="compositionally biased region" description="Low complexity" evidence="10">
    <location>
        <begin position="563"/>
        <end position="577"/>
    </location>
</feature>
<dbReference type="Pfam" id="PF12130">
    <property type="entry name" value="bMERB_dom"/>
    <property type="match status" value="1"/>
</dbReference>
<dbReference type="SMART" id="SM01203">
    <property type="entry name" value="DUF3585"/>
    <property type="match status" value="1"/>
</dbReference>
<evidence type="ECO:0000313" key="15">
    <source>
        <dbReference type="Proteomes" id="UP000694866"/>
    </source>
</evidence>
<keyword evidence="6 8" id="KW-0440">LIM domain</keyword>
<evidence type="ECO:0000256" key="6">
    <source>
        <dbReference type="ARBA" id="ARBA00023038"/>
    </source>
</evidence>
<accession>A0A0C9RUS5</accession>
<feature type="domain" description="Calponin-homology (CH)" evidence="11">
    <location>
        <begin position="4"/>
        <end position="110"/>
    </location>
</feature>
<feature type="compositionally biased region" description="Acidic residues" evidence="10">
    <location>
        <begin position="526"/>
        <end position="535"/>
    </location>
</feature>
<feature type="domain" description="BMERB" evidence="13">
    <location>
        <begin position="696"/>
        <end position="859"/>
    </location>
</feature>
<proteinExistence type="predicted"/>
<dbReference type="PROSITE" id="PS00478">
    <property type="entry name" value="LIM_DOMAIN_1"/>
    <property type="match status" value="1"/>
</dbReference>
<keyword evidence="2" id="KW-0597">Phosphoprotein</keyword>
<dbReference type="InterPro" id="IPR001781">
    <property type="entry name" value="Znf_LIM"/>
</dbReference>
<dbReference type="GO" id="GO:0046872">
    <property type="term" value="F:metal ion binding"/>
    <property type="evidence" value="ECO:0007669"/>
    <property type="project" value="UniProtKB-KW"/>
</dbReference>
<feature type="region of interest" description="Disordered" evidence="10">
    <location>
        <begin position="210"/>
        <end position="310"/>
    </location>
</feature>
<feature type="region of interest" description="Disordered" evidence="10">
    <location>
        <begin position="417"/>
        <end position="700"/>
    </location>
</feature>
<evidence type="ECO:0000256" key="8">
    <source>
        <dbReference type="PROSITE-ProRule" id="PRU00125"/>
    </source>
</evidence>
<feature type="compositionally biased region" description="Low complexity" evidence="10">
    <location>
        <begin position="654"/>
        <end position="665"/>
    </location>
</feature>
<feature type="compositionally biased region" description="Polar residues" evidence="10">
    <location>
        <begin position="294"/>
        <end position="307"/>
    </location>
</feature>
<dbReference type="PROSITE" id="PS51848">
    <property type="entry name" value="BMERB"/>
    <property type="match status" value="1"/>
</dbReference>
<dbReference type="RefSeq" id="XP_011308712.1">
    <property type="nucleotide sequence ID" value="XM_011310410.1"/>
</dbReference>
<comment type="subcellular location">
    <subcellularLocation>
        <location evidence="1">Endosome</location>
    </subcellularLocation>
</comment>
<evidence type="ECO:0000256" key="2">
    <source>
        <dbReference type="ARBA" id="ARBA00022553"/>
    </source>
</evidence>
<evidence type="ECO:0000256" key="4">
    <source>
        <dbReference type="ARBA" id="ARBA00022753"/>
    </source>
</evidence>
<evidence type="ECO:0000256" key="3">
    <source>
        <dbReference type="ARBA" id="ARBA00022723"/>
    </source>
</evidence>
<dbReference type="OrthoDB" id="10017054at2759"/>
<feature type="compositionally biased region" description="Polar residues" evidence="10">
    <location>
        <begin position="265"/>
        <end position="283"/>
    </location>
</feature>
<keyword evidence="7 9" id="KW-0175">Coiled coil</keyword>
<feature type="region of interest" description="Disordered" evidence="10">
    <location>
        <begin position="113"/>
        <end position="140"/>
    </location>
</feature>
<dbReference type="InterPro" id="IPR050540">
    <property type="entry name" value="F-actin_Monoox_Mical"/>
</dbReference>
<dbReference type="InterPro" id="IPR001715">
    <property type="entry name" value="CH_dom"/>
</dbReference>
<evidence type="ECO:0000256" key="7">
    <source>
        <dbReference type="ARBA" id="ARBA00023054"/>
    </source>
</evidence>
<gene>
    <name evidence="14" type="primary">MICALL2_1</name>
    <name evidence="16 17" type="synonym">MICAL-like</name>
    <name evidence="14" type="ORF">g.51235</name>
</gene>
<evidence type="ECO:0000256" key="1">
    <source>
        <dbReference type="ARBA" id="ARBA00004177"/>
    </source>
</evidence>
<dbReference type="AlphaFoldDB" id="A0A0C9RUS5"/>
<keyword evidence="15" id="KW-1185">Reference proteome</keyword>
<evidence type="ECO:0000313" key="14">
    <source>
        <dbReference type="EMBL" id="JAG82382.1"/>
    </source>
</evidence>
<feature type="domain" description="LIM zinc-binding" evidence="12">
    <location>
        <begin position="151"/>
        <end position="212"/>
    </location>
</feature>
<protein>
    <submittedName>
        <fullName evidence="16 17">MICAL-like protein 1 isoform X1</fullName>
    </submittedName>
    <submittedName>
        <fullName evidence="14">MICALL2_1 protein</fullName>
    </submittedName>
</protein>
<feature type="compositionally biased region" description="Polar residues" evidence="10">
    <location>
        <begin position="113"/>
        <end position="137"/>
    </location>
</feature>
<dbReference type="SUPFAM" id="SSF47576">
    <property type="entry name" value="Calponin-homology domain, CH-domain"/>
    <property type="match status" value="1"/>
</dbReference>
<dbReference type="PANTHER" id="PTHR23167">
    <property type="entry name" value="CALPONIN HOMOLOGY DOMAIN-CONTAINING PROTEIN DDB_G0272472-RELATED"/>
    <property type="match status" value="1"/>
</dbReference>
<dbReference type="InterPro" id="IPR036872">
    <property type="entry name" value="CH_dom_sf"/>
</dbReference>
<dbReference type="PANTHER" id="PTHR23167:SF84">
    <property type="entry name" value="ALPHA ACTININ 3-RELATED"/>
    <property type="match status" value="1"/>
</dbReference>
<name>A0A0C9RUS5_9HYME</name>
<reference evidence="14" key="1">
    <citation type="submission" date="2015-01" db="EMBL/GenBank/DDBJ databases">
        <title>Transcriptome Assembly of Fopius arisanus.</title>
        <authorList>
            <person name="Geib S."/>
        </authorList>
    </citation>
    <scope>NUCLEOTIDE SEQUENCE</scope>
</reference>
<dbReference type="FunFam" id="1.10.418.10:FF:000023">
    <property type="entry name" value="EH domain-binding protein 1 isoform X1"/>
    <property type="match status" value="1"/>
</dbReference>
<sequence length="927" mass="104941">MSERRGPKALELWCRRITDGYPGVNVQNMTTSWRDGLAFCAMIHHFRPDLIDFNSLNKDDVYGNNELAFRIAEQHLGIPALLDAEDMASCSVPDRLSILTYLSQFYQHFGGSSPSRLALSRSTENTSQGMTPVTESPQPKVMPRRLGMRREICAVCALPVFLAEKLVITRRTYHRTCFKCARCTNQLTPGNFYETEDGDYCCETCPDEDKSTPLSSPPSTTLSTPSIPSTPLPIPRSLSDEEKTKNKHEKPSKTTRMRLDFMSHQLDSSTVDSISQKTPSPVSHVSAAIESPGECNQSPRDNLSTNDNDNHEVDITSVELNVDDDVIVCKNTKETLGVDNNDDVDEASQCLSVVQQRLKIFERMSVDGELRRKNNLCDVDNNVDEKIANDDSVEPDSLELLESPRVIEQIEVKVEDIDAVDDNQPADNEPIDKKDDVGVLNATGIDLSSEYPEDMNPFNSDDNDEEVDTSEVLKAPKASTNPFDSSDDEEESRPTPAARRRNDESSSEPVKRRLQAPHINLNPFWSDDEEGESDDETPKIMPVPKPRTIRDLPGNLQRAGLYASSSSLASSSSTTTTPGGTYRKRKPAPPPPVNNERLSTPAAGGKSPQPSHKSPLKTPRPRKSKPAPPPPLPTEILSTLSLHSPSWEEEKVSKNQSNKSKQSQRSPPPIDDEETFSYDKSSQGKWKRKKGPAPARPVPQRRKIKVMSMKDVKLELDEIEMQQQGLERQGVRLEQLIRDRCENDHDNESTRDDNMTMDVEELVLELFSLVNEKNELFRRQAELMLLKRQQRLEEEHADIEYQIRCLMCQPEATKTDFDKQREEKLIQRLVEIVERRSEIVECLEMDRRREVEEDKSINLHMGLYAAKSKGDLTKDLELSSKPHKSKKLKIKGIILDKHLKKIHKKDADKDVDETEVKVKRQNKKKWF</sequence>
<dbReference type="RefSeq" id="XP_011308711.1">
    <property type="nucleotide sequence ID" value="XM_011310409.1"/>
</dbReference>
<feature type="compositionally biased region" description="Low complexity" evidence="10">
    <location>
        <begin position="212"/>
        <end position="227"/>
    </location>
</feature>
<evidence type="ECO:0000313" key="17">
    <source>
        <dbReference type="RefSeq" id="XP_011308712.1"/>
    </source>
</evidence>
<keyword evidence="3 8" id="KW-0479">Metal-binding</keyword>
<dbReference type="SMART" id="SM00132">
    <property type="entry name" value="LIM"/>
    <property type="match status" value="1"/>
</dbReference>
<evidence type="ECO:0000259" key="13">
    <source>
        <dbReference type="PROSITE" id="PS51848"/>
    </source>
</evidence>
<evidence type="ECO:0000313" key="16">
    <source>
        <dbReference type="RefSeq" id="XP_011308711.1"/>
    </source>
</evidence>